<dbReference type="Proteomes" id="UP001247805">
    <property type="component" value="Unassembled WGS sequence"/>
</dbReference>
<evidence type="ECO:0008006" key="3">
    <source>
        <dbReference type="Google" id="ProtNLM"/>
    </source>
</evidence>
<evidence type="ECO:0000313" key="1">
    <source>
        <dbReference type="EMBL" id="MDU0355643.1"/>
    </source>
</evidence>
<organism evidence="1 2">
    <name type="scientific">Paraglaciecola aquimarina</name>
    <dbReference type="NCBI Taxonomy" id="1235557"/>
    <lineage>
        <taxon>Bacteria</taxon>
        <taxon>Pseudomonadati</taxon>
        <taxon>Pseudomonadota</taxon>
        <taxon>Gammaproteobacteria</taxon>
        <taxon>Alteromonadales</taxon>
        <taxon>Alteromonadaceae</taxon>
        <taxon>Paraglaciecola</taxon>
    </lineage>
</organism>
<evidence type="ECO:0000313" key="2">
    <source>
        <dbReference type="Proteomes" id="UP001247805"/>
    </source>
</evidence>
<proteinExistence type="predicted"/>
<sequence length="102" mass="11840">MVKKVMALDDNLLNRARAVEFLALTEQMDAKQALETLVAKSNDDIEALEIMNIATQLHDTKGTVFNFPLKSTWSEEYKGKLNPKQQKNLHYWLSNRIEYLQQ</sequence>
<accession>A0ABU3T077</accession>
<protein>
    <recommendedName>
        <fullName evidence="3">Orphan protein</fullName>
    </recommendedName>
</protein>
<dbReference type="RefSeq" id="WP_316027174.1">
    <property type="nucleotide sequence ID" value="NZ_JAWDIO010000002.1"/>
</dbReference>
<name>A0ABU3T077_9ALTE</name>
<dbReference type="EMBL" id="JAWDIO010000002">
    <property type="protein sequence ID" value="MDU0355643.1"/>
    <property type="molecule type" value="Genomic_DNA"/>
</dbReference>
<comment type="caution">
    <text evidence="1">The sequence shown here is derived from an EMBL/GenBank/DDBJ whole genome shotgun (WGS) entry which is preliminary data.</text>
</comment>
<gene>
    <name evidence="1" type="ORF">RS130_18650</name>
</gene>
<reference evidence="1 2" key="1">
    <citation type="submission" date="2023-10" db="EMBL/GenBank/DDBJ databases">
        <title>Glaciecola aquimarina strain GGW-M5 nov., isolated from a coastal seawater.</title>
        <authorList>
            <person name="Bayburt H."/>
            <person name="Kim J.M."/>
            <person name="Choi B.J."/>
            <person name="Jeon C.O."/>
        </authorList>
    </citation>
    <scope>NUCLEOTIDE SEQUENCE [LARGE SCALE GENOMIC DNA]</scope>
    <source>
        <strain evidence="1 2">KCTC 32108</strain>
    </source>
</reference>
<keyword evidence="2" id="KW-1185">Reference proteome</keyword>